<proteinExistence type="predicted"/>
<keyword evidence="2" id="KW-1185">Reference proteome</keyword>
<name>A0ABR2SI91_9ROSI</name>
<dbReference type="Proteomes" id="UP001396334">
    <property type="component" value="Unassembled WGS sequence"/>
</dbReference>
<evidence type="ECO:0000313" key="2">
    <source>
        <dbReference type="Proteomes" id="UP001396334"/>
    </source>
</evidence>
<organism evidence="1 2">
    <name type="scientific">Hibiscus sabdariffa</name>
    <name type="common">roselle</name>
    <dbReference type="NCBI Taxonomy" id="183260"/>
    <lineage>
        <taxon>Eukaryota</taxon>
        <taxon>Viridiplantae</taxon>
        <taxon>Streptophyta</taxon>
        <taxon>Embryophyta</taxon>
        <taxon>Tracheophyta</taxon>
        <taxon>Spermatophyta</taxon>
        <taxon>Magnoliopsida</taxon>
        <taxon>eudicotyledons</taxon>
        <taxon>Gunneridae</taxon>
        <taxon>Pentapetalae</taxon>
        <taxon>rosids</taxon>
        <taxon>malvids</taxon>
        <taxon>Malvales</taxon>
        <taxon>Malvaceae</taxon>
        <taxon>Malvoideae</taxon>
        <taxon>Hibiscus</taxon>
    </lineage>
</organism>
<gene>
    <name evidence="1" type="ORF">V6N11_064745</name>
</gene>
<reference evidence="1 2" key="1">
    <citation type="journal article" date="2024" name="G3 (Bethesda)">
        <title>Genome assembly of Hibiscus sabdariffa L. provides insights into metabolisms of medicinal natural products.</title>
        <authorList>
            <person name="Kim T."/>
        </authorList>
    </citation>
    <scope>NUCLEOTIDE SEQUENCE [LARGE SCALE GENOMIC DNA]</scope>
    <source>
        <strain evidence="1">TK-2024</strain>
        <tissue evidence="1">Old leaves</tissue>
    </source>
</reference>
<comment type="caution">
    <text evidence="1">The sequence shown here is derived from an EMBL/GenBank/DDBJ whole genome shotgun (WGS) entry which is preliminary data.</text>
</comment>
<evidence type="ECO:0008006" key="3">
    <source>
        <dbReference type="Google" id="ProtNLM"/>
    </source>
</evidence>
<evidence type="ECO:0000313" key="1">
    <source>
        <dbReference type="EMBL" id="KAK9024839.1"/>
    </source>
</evidence>
<protein>
    <recommendedName>
        <fullName evidence="3">Reverse transcriptase</fullName>
    </recommendedName>
</protein>
<dbReference type="EMBL" id="JBBPBN010000014">
    <property type="protein sequence ID" value="KAK9024839.1"/>
    <property type="molecule type" value="Genomic_DNA"/>
</dbReference>
<sequence length="139" mass="15757">MPVEAVSAISSPIERGDVGPISECPRDNIAWLLCLRTASVRTLPRGLSDHTPLLLQNNMVDGGMRPFWFINAWMAETKNVRMMVEEWLRLKENNVENSLTNRLKSFKGFLRDSNISSFGDVDHEITRVTKLIEDLDNVG</sequence>
<accession>A0ABR2SI91</accession>